<gene>
    <name evidence="1" type="ORF">SAMN04488692_12132</name>
</gene>
<proteinExistence type="predicted"/>
<dbReference type="EMBL" id="FNGO01000021">
    <property type="protein sequence ID" value="SDM20748.1"/>
    <property type="molecule type" value="Genomic_DNA"/>
</dbReference>
<evidence type="ECO:0000313" key="1">
    <source>
        <dbReference type="EMBL" id="SDM20748.1"/>
    </source>
</evidence>
<dbReference type="AlphaFoldDB" id="A0A1G9RBZ2"/>
<dbReference type="Proteomes" id="UP000199476">
    <property type="component" value="Unassembled WGS sequence"/>
</dbReference>
<protein>
    <submittedName>
        <fullName evidence="1">Uncharacterized protein</fullName>
    </submittedName>
</protein>
<accession>A0A1G9RBZ2</accession>
<reference evidence="1 2" key="1">
    <citation type="submission" date="2016-10" db="EMBL/GenBank/DDBJ databases">
        <authorList>
            <person name="de Groot N.N."/>
        </authorList>
    </citation>
    <scope>NUCLEOTIDE SEQUENCE [LARGE SCALE GENOMIC DNA]</scope>
    <source>
        <strain evidence="1 2">SLAS-1</strain>
    </source>
</reference>
<evidence type="ECO:0000313" key="2">
    <source>
        <dbReference type="Proteomes" id="UP000199476"/>
    </source>
</evidence>
<dbReference type="RefSeq" id="WP_089761355.1">
    <property type="nucleotide sequence ID" value="NZ_FNGO01000021.1"/>
</dbReference>
<name>A0A1G9RBZ2_9FIRM</name>
<keyword evidence="2" id="KW-1185">Reference proteome</keyword>
<sequence length="114" mass="12118">MYVSDSYLNTISEAGGANVESVALVDGGGNEVTGRKTVPGDFELNYDETGVWRPDADLTFQISGGTTVAGWRAYDDPSAGNELGGADLSEESYDNDGEYTLLADQTGFVHQLQN</sequence>
<dbReference type="STRING" id="321763.SAMN04488692_12132"/>
<dbReference type="OrthoDB" id="3433976at2"/>
<organism evidence="1 2">
    <name type="scientific">Halarsenatibacter silvermanii</name>
    <dbReference type="NCBI Taxonomy" id="321763"/>
    <lineage>
        <taxon>Bacteria</taxon>
        <taxon>Bacillati</taxon>
        <taxon>Bacillota</taxon>
        <taxon>Clostridia</taxon>
        <taxon>Halanaerobiales</taxon>
        <taxon>Halarsenatibacteraceae</taxon>
        <taxon>Halarsenatibacter</taxon>
    </lineage>
</organism>